<reference evidence="6" key="2">
    <citation type="submission" date="2021-05" db="EMBL/GenBank/DDBJ databases">
        <authorList>
            <person name="Pain A."/>
        </authorList>
    </citation>
    <scope>NUCLEOTIDE SEQUENCE</scope>
    <source>
        <strain evidence="6">1802A</strain>
    </source>
</reference>
<evidence type="ECO:0000256" key="5">
    <source>
        <dbReference type="SAM" id="Phobius"/>
    </source>
</evidence>
<evidence type="ECO:0000313" key="6">
    <source>
        <dbReference type="EMBL" id="KAK1936862.1"/>
    </source>
</evidence>
<feature type="transmembrane region" description="Helical" evidence="5">
    <location>
        <begin position="255"/>
        <end position="275"/>
    </location>
</feature>
<evidence type="ECO:0000256" key="1">
    <source>
        <dbReference type="ARBA" id="ARBA00004141"/>
    </source>
</evidence>
<evidence type="ECO:0000256" key="2">
    <source>
        <dbReference type="ARBA" id="ARBA00022692"/>
    </source>
</evidence>
<gene>
    <name evidence="6" type="ORF">X943_001860</name>
</gene>
<dbReference type="Pfam" id="PF02535">
    <property type="entry name" value="Zip"/>
    <property type="match status" value="1"/>
</dbReference>
<sequence>MHIAISRALAALLIGVSGLAGCMIPYIVRLLSNSGTDLKARRDAIDSRLCLCNCLGAGIVMGMSFLHILPESVSQYEHSNLLWHLRDGSVNPAYFTMLMSFLGMLFLERVLSSGRTPCSAAFNDCPLPNACCGPDDAMESCPESGRHRSACDMESHEEAQETKRECNYGTFGSRFRHHHLKVVSALMKVLCPLCECNGLCITLALFIHSLFEGIVVGLADSHWNLWLITAGIILHKWAAGMALSSFVSGNSKLSALIMQTIFCLGSPFGILIGGLTSGTGMFFPSAEAVLNSIAVGTLLYIGMEIITHELFCHMHCRKTAFLKWLCVFLGTMLIFTTAIFEVYMNGGCAHSHASDVGHGIANAVGCGAHHHHH</sequence>
<feature type="transmembrane region" description="Helical" evidence="5">
    <location>
        <begin position="281"/>
        <end position="301"/>
    </location>
</feature>
<feature type="transmembrane region" description="Helical" evidence="5">
    <location>
        <begin position="89"/>
        <end position="107"/>
    </location>
</feature>
<keyword evidence="4 5" id="KW-0472">Membrane</keyword>
<feature type="transmembrane region" description="Helical" evidence="5">
    <location>
        <begin position="49"/>
        <end position="69"/>
    </location>
</feature>
<dbReference type="PANTHER" id="PTHR11040:SF44">
    <property type="entry name" value="PROTEIN ZNTC-RELATED"/>
    <property type="match status" value="1"/>
</dbReference>
<evidence type="ECO:0000256" key="4">
    <source>
        <dbReference type="ARBA" id="ARBA00023136"/>
    </source>
</evidence>
<protein>
    <submittedName>
        <fullName evidence="6">Uncharacterized protein</fullName>
    </submittedName>
</protein>
<feature type="transmembrane region" description="Helical" evidence="5">
    <location>
        <begin position="321"/>
        <end position="344"/>
    </location>
</feature>
<keyword evidence="7" id="KW-1185">Reference proteome</keyword>
<keyword evidence="2 5" id="KW-0812">Transmembrane</keyword>
<feature type="transmembrane region" description="Helical" evidence="5">
    <location>
        <begin position="6"/>
        <end position="28"/>
    </location>
</feature>
<organism evidence="6 7">
    <name type="scientific">Babesia divergens</name>
    <dbReference type="NCBI Taxonomy" id="32595"/>
    <lineage>
        <taxon>Eukaryota</taxon>
        <taxon>Sar</taxon>
        <taxon>Alveolata</taxon>
        <taxon>Apicomplexa</taxon>
        <taxon>Aconoidasida</taxon>
        <taxon>Piroplasmida</taxon>
        <taxon>Babesiidae</taxon>
        <taxon>Babesia</taxon>
    </lineage>
</organism>
<proteinExistence type="predicted"/>
<dbReference type="InterPro" id="IPR003689">
    <property type="entry name" value="ZIP"/>
</dbReference>
<feature type="transmembrane region" description="Helical" evidence="5">
    <location>
        <begin position="189"/>
        <end position="211"/>
    </location>
</feature>
<comment type="caution">
    <text evidence="6">The sequence shown here is derived from an EMBL/GenBank/DDBJ whole genome shotgun (WGS) entry which is preliminary data.</text>
</comment>
<dbReference type="EMBL" id="JAHBMH010000034">
    <property type="protein sequence ID" value="KAK1936862.1"/>
    <property type="molecule type" value="Genomic_DNA"/>
</dbReference>
<reference evidence="6" key="1">
    <citation type="journal article" date="2014" name="Nucleic Acids Res.">
        <title>The evolutionary dynamics of variant antigen genes in Babesia reveal a history of genomic innovation underlying host-parasite interaction.</title>
        <authorList>
            <person name="Jackson A.P."/>
            <person name="Otto T.D."/>
            <person name="Darby A."/>
            <person name="Ramaprasad A."/>
            <person name="Xia D."/>
            <person name="Echaide I.E."/>
            <person name="Farber M."/>
            <person name="Gahlot S."/>
            <person name="Gamble J."/>
            <person name="Gupta D."/>
            <person name="Gupta Y."/>
            <person name="Jackson L."/>
            <person name="Malandrin L."/>
            <person name="Malas T.B."/>
            <person name="Moussa E."/>
            <person name="Nair M."/>
            <person name="Reid A.J."/>
            <person name="Sanders M."/>
            <person name="Sharma J."/>
            <person name="Tracey A."/>
            <person name="Quail M.A."/>
            <person name="Weir W."/>
            <person name="Wastling J.M."/>
            <person name="Hall N."/>
            <person name="Willadsen P."/>
            <person name="Lingelbach K."/>
            <person name="Shiels B."/>
            <person name="Tait A."/>
            <person name="Berriman M."/>
            <person name="Allred D.R."/>
            <person name="Pain A."/>
        </authorList>
    </citation>
    <scope>NUCLEOTIDE SEQUENCE</scope>
    <source>
        <strain evidence="6">1802A</strain>
    </source>
</reference>
<dbReference type="GO" id="GO:0016020">
    <property type="term" value="C:membrane"/>
    <property type="evidence" value="ECO:0007669"/>
    <property type="project" value="UniProtKB-SubCell"/>
</dbReference>
<evidence type="ECO:0000313" key="7">
    <source>
        <dbReference type="Proteomes" id="UP001195914"/>
    </source>
</evidence>
<name>A0AAD9LIH7_BABDI</name>
<dbReference type="PANTHER" id="PTHR11040">
    <property type="entry name" value="ZINC/IRON TRANSPORTER"/>
    <property type="match status" value="1"/>
</dbReference>
<dbReference type="Proteomes" id="UP001195914">
    <property type="component" value="Unassembled WGS sequence"/>
</dbReference>
<dbReference type="AlphaFoldDB" id="A0AAD9LIH7"/>
<feature type="transmembrane region" description="Helical" evidence="5">
    <location>
        <begin position="223"/>
        <end position="243"/>
    </location>
</feature>
<comment type="subcellular location">
    <subcellularLocation>
        <location evidence="1">Membrane</location>
        <topology evidence="1">Multi-pass membrane protein</topology>
    </subcellularLocation>
</comment>
<keyword evidence="3 5" id="KW-1133">Transmembrane helix</keyword>
<evidence type="ECO:0000256" key="3">
    <source>
        <dbReference type="ARBA" id="ARBA00022989"/>
    </source>
</evidence>
<accession>A0AAD9LIH7</accession>
<dbReference type="PROSITE" id="PS51257">
    <property type="entry name" value="PROKAR_LIPOPROTEIN"/>
    <property type="match status" value="1"/>
</dbReference>
<dbReference type="GO" id="GO:0005385">
    <property type="term" value="F:zinc ion transmembrane transporter activity"/>
    <property type="evidence" value="ECO:0007669"/>
    <property type="project" value="TreeGrafter"/>
</dbReference>